<dbReference type="EMBL" id="FNCV01000001">
    <property type="protein sequence ID" value="SDG53670.1"/>
    <property type="molecule type" value="Genomic_DNA"/>
</dbReference>
<evidence type="ECO:0000256" key="1">
    <source>
        <dbReference type="SAM" id="MobiDB-lite"/>
    </source>
</evidence>
<feature type="compositionally biased region" description="Basic and acidic residues" evidence="1">
    <location>
        <begin position="148"/>
        <end position="157"/>
    </location>
</feature>
<protein>
    <submittedName>
        <fullName evidence="2">Uncharacterized protein</fullName>
    </submittedName>
</protein>
<name>A0A1G7V3Y6_9PROT</name>
<dbReference type="STRING" id="83401.SAMN05421742_101508"/>
<feature type="region of interest" description="Disordered" evidence="1">
    <location>
        <begin position="1"/>
        <end position="22"/>
    </location>
</feature>
<organism evidence="2 3">
    <name type="scientific">Roseospirillum parvum</name>
    <dbReference type="NCBI Taxonomy" id="83401"/>
    <lineage>
        <taxon>Bacteria</taxon>
        <taxon>Pseudomonadati</taxon>
        <taxon>Pseudomonadota</taxon>
        <taxon>Alphaproteobacteria</taxon>
        <taxon>Rhodospirillales</taxon>
        <taxon>Rhodospirillaceae</taxon>
        <taxon>Roseospirillum</taxon>
    </lineage>
</organism>
<keyword evidence="3" id="KW-1185">Reference proteome</keyword>
<evidence type="ECO:0000313" key="2">
    <source>
        <dbReference type="EMBL" id="SDG53670.1"/>
    </source>
</evidence>
<sequence>MAIDPLTGAGATQPGKSGKLQSDVETIKEKGFTAFVEELRARKIEEIRAKILEAMGLTEDSLAKLPAEQQSVINKLINEEITRRMTAGSAAEDDPLSPELAGLANLTALRGQGPGGGPTASLANGQAILQALSDADWAAAPDSQGPTDDGRPAWKQA</sequence>
<gene>
    <name evidence="2" type="ORF">SAMN05421742_101508</name>
</gene>
<feature type="region of interest" description="Disordered" evidence="1">
    <location>
        <begin position="133"/>
        <end position="157"/>
    </location>
</feature>
<dbReference type="RefSeq" id="WP_092614864.1">
    <property type="nucleotide sequence ID" value="NZ_FNCV01000001.1"/>
</dbReference>
<accession>A0A1G7V3Y6</accession>
<dbReference type="OrthoDB" id="8402090at2"/>
<evidence type="ECO:0000313" key="3">
    <source>
        <dbReference type="Proteomes" id="UP000217076"/>
    </source>
</evidence>
<dbReference type="AlphaFoldDB" id="A0A1G7V3Y6"/>
<proteinExistence type="predicted"/>
<dbReference type="Proteomes" id="UP000217076">
    <property type="component" value="Unassembled WGS sequence"/>
</dbReference>
<reference evidence="3" key="1">
    <citation type="submission" date="2016-10" db="EMBL/GenBank/DDBJ databases">
        <authorList>
            <person name="Varghese N."/>
            <person name="Submissions S."/>
        </authorList>
    </citation>
    <scope>NUCLEOTIDE SEQUENCE [LARGE SCALE GENOMIC DNA]</scope>
    <source>
        <strain evidence="3">930I</strain>
    </source>
</reference>